<keyword evidence="4 14" id="KW-0418">Kinase</keyword>
<reference evidence="14" key="1">
    <citation type="journal article" date="1999" name="J. Mol. Evol.">
        <title>Extensive gene duplication in the early evolution of animals before the parazoan-eumetazoan split demonstrated by G proteins and protein tyrosine kinases from sponge and hydra.</title>
        <authorList>
            <person name="Suga H."/>
            <person name="Koyanagi M."/>
            <person name="Hoshiyama D."/>
            <person name="Ono K."/>
            <person name="Iwabe N."/>
            <person name="Kuma K."/>
            <person name="Miyata T."/>
        </authorList>
    </citation>
    <scope>NUCLEOTIDE SEQUENCE</scope>
</reference>
<evidence type="ECO:0000256" key="6">
    <source>
        <dbReference type="ARBA" id="ARBA00023137"/>
    </source>
</evidence>
<keyword evidence="2" id="KW-0808">Transferase</keyword>
<evidence type="ECO:0000256" key="7">
    <source>
        <dbReference type="ARBA" id="ARBA00023157"/>
    </source>
</evidence>
<dbReference type="PROSITE" id="PS00239">
    <property type="entry name" value="RECEPTOR_TYR_KIN_II"/>
    <property type="match status" value="1"/>
</dbReference>
<keyword evidence="10" id="KW-0472">Membrane</keyword>
<evidence type="ECO:0000313" key="14">
    <source>
        <dbReference type="EMBL" id="BAA81717.3"/>
    </source>
</evidence>
<dbReference type="GO" id="GO:0043235">
    <property type="term" value="C:receptor complex"/>
    <property type="evidence" value="ECO:0007669"/>
    <property type="project" value="TreeGrafter"/>
</dbReference>
<dbReference type="PANTHER" id="PTHR24416:SF611">
    <property type="entry name" value="TYROSINE-PROTEIN KINASE TRANSMEMBRANE RECEPTOR ROR"/>
    <property type="match status" value="1"/>
</dbReference>
<dbReference type="InterPro" id="IPR008266">
    <property type="entry name" value="Tyr_kinase_AS"/>
</dbReference>
<evidence type="ECO:0000256" key="11">
    <source>
        <dbReference type="SAM" id="SignalP"/>
    </source>
</evidence>
<dbReference type="CDD" id="cd00192">
    <property type="entry name" value="PTKc"/>
    <property type="match status" value="1"/>
</dbReference>
<evidence type="ECO:0000256" key="5">
    <source>
        <dbReference type="ARBA" id="ARBA00022840"/>
    </source>
</evidence>
<dbReference type="PRINTS" id="PR00109">
    <property type="entry name" value="TYRKINASE"/>
</dbReference>
<dbReference type="AlphaFoldDB" id="Q9Y1Y5"/>
<dbReference type="PROSITE" id="PS50011">
    <property type="entry name" value="PROTEIN_KINASE_DOM"/>
    <property type="match status" value="1"/>
</dbReference>
<keyword evidence="10" id="KW-0812">Transmembrane</keyword>
<comment type="caution">
    <text evidence="9">Lacks conserved residue(s) required for the propagation of feature annotation.</text>
</comment>
<dbReference type="InterPro" id="IPR020635">
    <property type="entry name" value="Tyr_kinase_cat_dom"/>
</dbReference>
<organism evidence="14">
    <name type="scientific">Ephydatia fluviatilis</name>
    <dbReference type="NCBI Taxonomy" id="31330"/>
    <lineage>
        <taxon>Eukaryota</taxon>
        <taxon>Metazoa</taxon>
        <taxon>Porifera</taxon>
        <taxon>Demospongiae</taxon>
        <taxon>Heteroscleromorpha</taxon>
        <taxon>Spongillida</taxon>
        <taxon>Spongillidae</taxon>
        <taxon>Ephydatia</taxon>
    </lineage>
</organism>
<dbReference type="Gene3D" id="3.30.200.20">
    <property type="entry name" value="Phosphorylase Kinase, domain 1"/>
    <property type="match status" value="1"/>
</dbReference>
<feature type="transmembrane region" description="Helical" evidence="10">
    <location>
        <begin position="191"/>
        <end position="217"/>
    </location>
</feature>
<keyword evidence="6" id="KW-0829">Tyrosine-protein kinase</keyword>
<feature type="domain" description="FZ" evidence="13">
    <location>
        <begin position="20"/>
        <end position="168"/>
    </location>
</feature>
<keyword evidence="5" id="KW-0067">ATP-binding</keyword>
<dbReference type="EC" id="2.7.10.1" evidence="1"/>
<dbReference type="PANTHER" id="PTHR24416">
    <property type="entry name" value="TYROSINE-PROTEIN KINASE RECEPTOR"/>
    <property type="match status" value="1"/>
</dbReference>
<dbReference type="GO" id="GO:0004714">
    <property type="term" value="F:transmembrane receptor protein tyrosine kinase activity"/>
    <property type="evidence" value="ECO:0007669"/>
    <property type="project" value="UniProtKB-EC"/>
</dbReference>
<evidence type="ECO:0000256" key="8">
    <source>
        <dbReference type="ARBA" id="ARBA00051243"/>
    </source>
</evidence>
<evidence type="ECO:0000256" key="3">
    <source>
        <dbReference type="ARBA" id="ARBA00022741"/>
    </source>
</evidence>
<dbReference type="GO" id="GO:0005524">
    <property type="term" value="F:ATP binding"/>
    <property type="evidence" value="ECO:0007669"/>
    <property type="project" value="UniProtKB-KW"/>
</dbReference>
<evidence type="ECO:0000256" key="9">
    <source>
        <dbReference type="PROSITE-ProRule" id="PRU00090"/>
    </source>
</evidence>
<dbReference type="GO" id="GO:0007169">
    <property type="term" value="P:cell surface receptor protein tyrosine kinase signaling pathway"/>
    <property type="evidence" value="ECO:0007669"/>
    <property type="project" value="InterPro"/>
</dbReference>
<dbReference type="InterPro" id="IPR001245">
    <property type="entry name" value="Ser-Thr/Tyr_kinase_cat_dom"/>
</dbReference>
<feature type="signal peptide" evidence="11">
    <location>
        <begin position="1"/>
        <end position="19"/>
    </location>
</feature>
<dbReference type="InterPro" id="IPR002011">
    <property type="entry name" value="Tyr_kinase_rcpt_2_CS"/>
</dbReference>
<evidence type="ECO:0000256" key="10">
    <source>
        <dbReference type="SAM" id="Phobius"/>
    </source>
</evidence>
<evidence type="ECO:0000259" key="13">
    <source>
        <dbReference type="PROSITE" id="PS50038"/>
    </source>
</evidence>
<dbReference type="EMBL" id="AB006563">
    <property type="protein sequence ID" value="BAA81717.3"/>
    <property type="molecule type" value="mRNA"/>
</dbReference>
<evidence type="ECO:0000259" key="12">
    <source>
        <dbReference type="PROSITE" id="PS50011"/>
    </source>
</evidence>
<dbReference type="PROSITE" id="PS50038">
    <property type="entry name" value="FZ"/>
    <property type="match status" value="1"/>
</dbReference>
<dbReference type="GO" id="GO:0005886">
    <property type="term" value="C:plasma membrane"/>
    <property type="evidence" value="ECO:0007669"/>
    <property type="project" value="TreeGrafter"/>
</dbReference>
<reference evidence="14" key="2">
    <citation type="journal article" date="2001" name="Gene">
        <title>Sponge homologs of vertebrate protein tyrosine kinases and frequent domain shufflings in the early evolution of animals before the parazoan-eumetazoan split.</title>
        <authorList>
            <person name="Suga H."/>
            <person name="Katoh K."/>
            <person name="Miyata T."/>
        </authorList>
    </citation>
    <scope>NUCLEOTIDE SEQUENCE</scope>
</reference>
<sequence>MRQEGFLFPLILEITGVLSVSNTTCIELPKTSKCYGLQTQRPNYYLPQTLPFGLSFTDDNIVVLKSFSTSQVPLGCQERIVGIFCTALYPPCDNATNQPIMQCPSSCEKYQTTVNYTECTFLWNYFLQYTSIGNDIISLLQLVNCSDPSTYYFGDISNGVSSTMCYSSFNDLPPTTADSSSLDSPTATWKIVLPAVIVGTTVLVTVVICIVLVTVLARRRGCVSTEGNSASTGKSDGLDLEFMSKEPVLEHATTDLSTRYVALKGDNHQHYQTMFQSAVIKYADLKLNQEVFGEGSFSKVYRGTLHQMGTGTTEVAVKAMKSIESDAEMKSFFTECSVMQTLKHPNVLGILGMCFDSPDSIPLMVLPFMVNGNLKDYLKKHRGPHLQLETYPENLSLQMLKRICVDITRGMSYLADRRFVHRDLAARNCLLDSALAVKVGDFGLTRDIYLTNYYRAPTETKLPVKWMPPEMLQDGVSDEKTDVWSFGVTCWEVFSFGSTPYPGVDNHLMLQHLMSGLRLQKPLLCPDEIYTLMARCWSSNPEDRPTFNELFKEFSAI</sequence>
<dbReference type="InterPro" id="IPR050122">
    <property type="entry name" value="RTK"/>
</dbReference>
<gene>
    <name evidence="14" type="primary">EfPTK28</name>
</gene>
<dbReference type="InterPro" id="IPR020067">
    <property type="entry name" value="Frizzled_dom"/>
</dbReference>
<dbReference type="Pfam" id="PF07714">
    <property type="entry name" value="PK_Tyr_Ser-Thr"/>
    <property type="match status" value="1"/>
</dbReference>
<keyword evidence="3" id="KW-0547">Nucleotide-binding</keyword>
<dbReference type="PROSITE" id="PS00109">
    <property type="entry name" value="PROTEIN_KINASE_TYR"/>
    <property type="match status" value="1"/>
</dbReference>
<dbReference type="Gene3D" id="1.10.2000.10">
    <property type="entry name" value="Frizzled cysteine-rich domain"/>
    <property type="match status" value="1"/>
</dbReference>
<evidence type="ECO:0000256" key="2">
    <source>
        <dbReference type="ARBA" id="ARBA00022679"/>
    </source>
</evidence>
<keyword evidence="11" id="KW-0732">Signal</keyword>
<feature type="domain" description="Protein kinase" evidence="12">
    <location>
        <begin position="286"/>
        <end position="557"/>
    </location>
</feature>
<dbReference type="SUPFAM" id="SSF63501">
    <property type="entry name" value="Frizzled cysteine-rich domain"/>
    <property type="match status" value="1"/>
</dbReference>
<protein>
    <recommendedName>
        <fullName evidence="1">receptor protein-tyrosine kinase</fullName>
        <ecNumber evidence="1">2.7.10.1</ecNumber>
    </recommendedName>
</protein>
<dbReference type="FunFam" id="1.10.510.10:FF:000554">
    <property type="entry name" value="Predicted protein"/>
    <property type="match status" value="1"/>
</dbReference>
<evidence type="ECO:0000256" key="1">
    <source>
        <dbReference type="ARBA" id="ARBA00011902"/>
    </source>
</evidence>
<keyword evidence="10" id="KW-1133">Transmembrane helix</keyword>
<dbReference type="InterPro" id="IPR036790">
    <property type="entry name" value="Frizzled_dom_sf"/>
</dbReference>
<dbReference type="InterPro" id="IPR011009">
    <property type="entry name" value="Kinase-like_dom_sf"/>
</dbReference>
<comment type="catalytic activity">
    <reaction evidence="8">
        <text>L-tyrosyl-[protein] + ATP = O-phospho-L-tyrosyl-[protein] + ADP + H(+)</text>
        <dbReference type="Rhea" id="RHEA:10596"/>
        <dbReference type="Rhea" id="RHEA-COMP:10136"/>
        <dbReference type="Rhea" id="RHEA-COMP:20101"/>
        <dbReference type="ChEBI" id="CHEBI:15378"/>
        <dbReference type="ChEBI" id="CHEBI:30616"/>
        <dbReference type="ChEBI" id="CHEBI:46858"/>
        <dbReference type="ChEBI" id="CHEBI:61978"/>
        <dbReference type="ChEBI" id="CHEBI:456216"/>
        <dbReference type="EC" id="2.7.10.1"/>
    </reaction>
</comment>
<evidence type="ECO:0000256" key="4">
    <source>
        <dbReference type="ARBA" id="ARBA00022777"/>
    </source>
</evidence>
<dbReference type="Gene3D" id="1.10.510.10">
    <property type="entry name" value="Transferase(Phosphotransferase) domain 1"/>
    <property type="match status" value="1"/>
</dbReference>
<dbReference type="SMART" id="SM00219">
    <property type="entry name" value="TyrKc"/>
    <property type="match status" value="1"/>
</dbReference>
<keyword evidence="7" id="KW-1015">Disulfide bond</keyword>
<feature type="chain" id="PRO_5004337113" description="receptor protein-tyrosine kinase" evidence="11">
    <location>
        <begin position="20"/>
        <end position="557"/>
    </location>
</feature>
<name>Q9Y1Y5_9METZ</name>
<dbReference type="SUPFAM" id="SSF56112">
    <property type="entry name" value="Protein kinase-like (PK-like)"/>
    <property type="match status" value="1"/>
</dbReference>
<proteinExistence type="evidence at transcript level"/>
<accession>Q9Y1Y5</accession>
<dbReference type="InterPro" id="IPR000719">
    <property type="entry name" value="Prot_kinase_dom"/>
</dbReference>